<comment type="caution">
    <text evidence="3">The sequence shown here is derived from an EMBL/GenBank/DDBJ whole genome shotgun (WGS) entry which is preliminary data.</text>
</comment>
<dbReference type="InterPro" id="IPR011990">
    <property type="entry name" value="TPR-like_helical_dom_sf"/>
</dbReference>
<reference evidence="3 4" key="1">
    <citation type="submission" date="2023-03" db="EMBL/GenBank/DDBJ databases">
        <title>Draft assemblies of triclosan tolerant bacteria isolated from returned activated sludge.</title>
        <authorList>
            <person name="Van Hamelsveld S."/>
        </authorList>
    </citation>
    <scope>NUCLEOTIDE SEQUENCE [LARGE SCALE GENOMIC DNA]</scope>
    <source>
        <strain evidence="3 4">GW210010_S58</strain>
    </source>
</reference>
<feature type="region of interest" description="Disordered" evidence="1">
    <location>
        <begin position="28"/>
        <end position="64"/>
    </location>
</feature>
<proteinExistence type="predicted"/>
<protein>
    <recommendedName>
        <fullName evidence="5">Tetratricopeptide repeat protein</fullName>
    </recommendedName>
</protein>
<dbReference type="Gene3D" id="1.25.40.10">
    <property type="entry name" value="Tetratricopeptide repeat domain"/>
    <property type="match status" value="1"/>
</dbReference>
<evidence type="ECO:0000313" key="3">
    <source>
        <dbReference type="EMBL" id="MDF3839737.1"/>
    </source>
</evidence>
<accession>A0ABT6B4C8</accession>
<dbReference type="EMBL" id="JARJLM010000702">
    <property type="protein sequence ID" value="MDF3839737.1"/>
    <property type="molecule type" value="Genomic_DNA"/>
</dbReference>
<evidence type="ECO:0000256" key="2">
    <source>
        <dbReference type="SAM" id="SignalP"/>
    </source>
</evidence>
<feature type="chain" id="PRO_5046155063" description="Tetratricopeptide repeat protein" evidence="2">
    <location>
        <begin position="26"/>
        <end position="371"/>
    </location>
</feature>
<evidence type="ECO:0000313" key="4">
    <source>
        <dbReference type="Proteomes" id="UP001216674"/>
    </source>
</evidence>
<name>A0ABT6B4C8_9BURK</name>
<dbReference type="Proteomes" id="UP001216674">
    <property type="component" value="Unassembled WGS sequence"/>
</dbReference>
<keyword evidence="2" id="KW-0732">Signal</keyword>
<evidence type="ECO:0000256" key="1">
    <source>
        <dbReference type="SAM" id="MobiDB-lite"/>
    </source>
</evidence>
<dbReference type="RefSeq" id="WP_276269357.1">
    <property type="nucleotide sequence ID" value="NZ_JARJLM010000702.1"/>
</dbReference>
<keyword evidence="4" id="KW-1185">Reference proteome</keyword>
<organism evidence="3 4">
    <name type="scientific">Cupriavidus basilensis</name>
    <dbReference type="NCBI Taxonomy" id="68895"/>
    <lineage>
        <taxon>Bacteria</taxon>
        <taxon>Pseudomonadati</taxon>
        <taxon>Pseudomonadota</taxon>
        <taxon>Betaproteobacteria</taxon>
        <taxon>Burkholderiales</taxon>
        <taxon>Burkholderiaceae</taxon>
        <taxon>Cupriavidus</taxon>
    </lineage>
</organism>
<feature type="signal peptide" evidence="2">
    <location>
        <begin position="1"/>
        <end position="25"/>
    </location>
</feature>
<sequence>MQITYLFSFLPVFLTLALIQAPALAANGAGSEDYPSATAAQETARARDSRPQAGGTSNAVGRPMSESGLAELQSAAMARFQARDYDAAVALARRYLLAGGTDPEVRRLPGRAYFLGGDIPNAARELQLEIQAAEKAGRAPSEDSLRLLGTCYLRLKDSNAYSWSLEQLVTYHPRREYWAELLERTQSRPDFGKRLALDVQRLRFLTDTLGSAADYVRTVNLALQAGFPLEARSILDKGFASGVMGAGKEAEQHRQLQALVRTRADEERARLARPDSATKAASAKDGLDLVHLGFSYVTNGEFPKGIALMEQGLRKGGFGSIPQDTRLRVGIGYLLAGQKGRAISTFKNVGGMHGAADLARLWGIYAQGLPG</sequence>
<evidence type="ECO:0008006" key="5">
    <source>
        <dbReference type="Google" id="ProtNLM"/>
    </source>
</evidence>
<gene>
    <name evidence="3" type="ORF">P3W85_43400</name>
</gene>
<dbReference type="SUPFAM" id="SSF48452">
    <property type="entry name" value="TPR-like"/>
    <property type="match status" value="1"/>
</dbReference>